<reference evidence="3" key="1">
    <citation type="submission" date="2018-06" db="EMBL/GenBank/DDBJ databases">
        <authorList>
            <person name="Zhirakovskaya E."/>
        </authorList>
    </citation>
    <scope>NUCLEOTIDE SEQUENCE</scope>
</reference>
<keyword evidence="1" id="KW-0812">Transmembrane</keyword>
<gene>
    <name evidence="3" type="ORF">MNBD_PLANCTO02-890</name>
</gene>
<dbReference type="GO" id="GO:0004190">
    <property type="term" value="F:aspartic-type endopeptidase activity"/>
    <property type="evidence" value="ECO:0007669"/>
    <property type="project" value="InterPro"/>
</dbReference>
<keyword evidence="1" id="KW-1133">Transmembrane helix</keyword>
<feature type="transmembrane region" description="Helical" evidence="1">
    <location>
        <begin position="55"/>
        <end position="74"/>
    </location>
</feature>
<sequence length="85" mass="9391">MSQTIILVLIALLVCAAVTDVRKHIIPNWLTYSGILLGWLLNGVLMGWTELQDSLTATFVCGFIMIICYLFFQLGGGDVKIISMI</sequence>
<protein>
    <recommendedName>
        <fullName evidence="2">Prepilin type IV endopeptidase peptidase domain-containing protein</fullName>
    </recommendedName>
</protein>
<accession>A0A3B1DT56</accession>
<feature type="domain" description="Prepilin type IV endopeptidase peptidase" evidence="2">
    <location>
        <begin position="7"/>
        <end position="84"/>
    </location>
</feature>
<evidence type="ECO:0000313" key="3">
    <source>
        <dbReference type="EMBL" id="VAX38300.1"/>
    </source>
</evidence>
<dbReference type="Gene3D" id="1.20.120.1220">
    <property type="match status" value="1"/>
</dbReference>
<dbReference type="InterPro" id="IPR000045">
    <property type="entry name" value="Prepilin_IV_endopep_pep"/>
</dbReference>
<proteinExistence type="predicted"/>
<name>A0A3B1DT56_9ZZZZ</name>
<keyword evidence="1" id="KW-0472">Membrane</keyword>
<organism evidence="3">
    <name type="scientific">hydrothermal vent metagenome</name>
    <dbReference type="NCBI Taxonomy" id="652676"/>
    <lineage>
        <taxon>unclassified sequences</taxon>
        <taxon>metagenomes</taxon>
        <taxon>ecological metagenomes</taxon>
    </lineage>
</organism>
<dbReference type="AlphaFoldDB" id="A0A3B1DT56"/>
<dbReference type="EMBL" id="UOGL01000175">
    <property type="protein sequence ID" value="VAX38300.1"/>
    <property type="molecule type" value="Genomic_DNA"/>
</dbReference>
<evidence type="ECO:0000259" key="2">
    <source>
        <dbReference type="Pfam" id="PF01478"/>
    </source>
</evidence>
<dbReference type="Pfam" id="PF01478">
    <property type="entry name" value="Peptidase_A24"/>
    <property type="match status" value="1"/>
</dbReference>
<feature type="non-terminal residue" evidence="3">
    <location>
        <position position="85"/>
    </location>
</feature>
<dbReference type="GO" id="GO:0016020">
    <property type="term" value="C:membrane"/>
    <property type="evidence" value="ECO:0007669"/>
    <property type="project" value="InterPro"/>
</dbReference>
<evidence type="ECO:0000256" key="1">
    <source>
        <dbReference type="SAM" id="Phobius"/>
    </source>
</evidence>
<feature type="transmembrane region" description="Helical" evidence="1">
    <location>
        <begin position="29"/>
        <end position="48"/>
    </location>
</feature>